<dbReference type="OrthoDB" id="309640at2759"/>
<sequence length="133" mass="14939">MSPIKFTNYAGVGETNNKLYSYSQSVRIGPTIKCSGQGGWNESGEIVKGDIIGQIQLAFQNVEMNVREAGGDGWANVYSVRSYHTDLDKSFDIMVEQFRKWMPNHQPVWTCIEVTKLGIPGMEVEIEVEAYVQ</sequence>
<dbReference type="AlphaFoldDB" id="A0A1B8GDY6"/>
<accession>A0A1B8GDY6</accession>
<reference evidence="1 2" key="1">
    <citation type="submission" date="2016-03" db="EMBL/GenBank/DDBJ databases">
        <title>Comparative genomics of Pseudogymnoascus destructans, the fungus causing white-nose syndrome of bats.</title>
        <authorList>
            <person name="Palmer J.M."/>
            <person name="Drees K.P."/>
            <person name="Foster J.T."/>
            <person name="Lindner D.L."/>
        </authorList>
    </citation>
    <scope>NUCLEOTIDE SEQUENCE [LARGE SCALE GENOMIC DNA]</scope>
    <source>
        <strain evidence="1 2">UAMH 10579</strain>
    </source>
</reference>
<dbReference type="GO" id="GO:0005739">
    <property type="term" value="C:mitochondrion"/>
    <property type="evidence" value="ECO:0007669"/>
    <property type="project" value="TreeGrafter"/>
</dbReference>
<dbReference type="CDD" id="cd06152">
    <property type="entry name" value="YjgF_YER057c_UK114_like_4"/>
    <property type="match status" value="1"/>
</dbReference>
<dbReference type="GO" id="GO:0005829">
    <property type="term" value="C:cytosol"/>
    <property type="evidence" value="ECO:0007669"/>
    <property type="project" value="TreeGrafter"/>
</dbReference>
<dbReference type="SUPFAM" id="SSF55298">
    <property type="entry name" value="YjgF-like"/>
    <property type="match status" value="1"/>
</dbReference>
<dbReference type="InterPro" id="IPR035959">
    <property type="entry name" value="RutC-like_sf"/>
</dbReference>
<dbReference type="Pfam" id="PF01042">
    <property type="entry name" value="Ribonuc_L-PSP"/>
    <property type="match status" value="1"/>
</dbReference>
<dbReference type="GO" id="GO:0019239">
    <property type="term" value="F:deaminase activity"/>
    <property type="evidence" value="ECO:0007669"/>
    <property type="project" value="TreeGrafter"/>
</dbReference>
<dbReference type="GeneID" id="28840464"/>
<protein>
    <submittedName>
        <fullName evidence="1">Uncharacterized protein</fullName>
    </submittedName>
</protein>
<proteinExistence type="predicted"/>
<dbReference type="EMBL" id="KV460247">
    <property type="protein sequence ID" value="OBT94045.1"/>
    <property type="molecule type" value="Genomic_DNA"/>
</dbReference>
<dbReference type="STRING" id="342668.A0A1B8GDY6"/>
<dbReference type="PANTHER" id="PTHR11803:SF39">
    <property type="entry name" value="2-IMINOBUTANOATE_2-IMINOPROPANOATE DEAMINASE"/>
    <property type="match status" value="1"/>
</dbReference>
<keyword evidence="2" id="KW-1185">Reference proteome</keyword>
<dbReference type="InterPro" id="IPR006175">
    <property type="entry name" value="YjgF/YER057c/UK114"/>
</dbReference>
<name>A0A1B8GDY6_9PEZI</name>
<evidence type="ECO:0000313" key="2">
    <source>
        <dbReference type="Proteomes" id="UP000091956"/>
    </source>
</evidence>
<gene>
    <name evidence="1" type="ORF">VE01_07078</name>
</gene>
<dbReference type="PANTHER" id="PTHR11803">
    <property type="entry name" value="2-IMINOBUTANOATE/2-IMINOPROPANOATE DEAMINASE RIDA"/>
    <property type="match status" value="1"/>
</dbReference>
<reference evidence="2" key="2">
    <citation type="journal article" date="2018" name="Nat. Commun.">
        <title>Extreme sensitivity to ultraviolet light in the fungal pathogen causing white-nose syndrome of bats.</title>
        <authorList>
            <person name="Palmer J.M."/>
            <person name="Drees K.P."/>
            <person name="Foster J.T."/>
            <person name="Lindner D.L."/>
        </authorList>
    </citation>
    <scope>NUCLEOTIDE SEQUENCE [LARGE SCALE GENOMIC DNA]</scope>
    <source>
        <strain evidence="2">UAMH 10579</strain>
    </source>
</reference>
<dbReference type="Proteomes" id="UP000091956">
    <property type="component" value="Unassembled WGS sequence"/>
</dbReference>
<organism evidence="1 2">
    <name type="scientific">Pseudogymnoascus verrucosus</name>
    <dbReference type="NCBI Taxonomy" id="342668"/>
    <lineage>
        <taxon>Eukaryota</taxon>
        <taxon>Fungi</taxon>
        <taxon>Dikarya</taxon>
        <taxon>Ascomycota</taxon>
        <taxon>Pezizomycotina</taxon>
        <taxon>Leotiomycetes</taxon>
        <taxon>Thelebolales</taxon>
        <taxon>Thelebolaceae</taxon>
        <taxon>Pseudogymnoascus</taxon>
    </lineage>
</organism>
<evidence type="ECO:0000313" key="1">
    <source>
        <dbReference type="EMBL" id="OBT94045.1"/>
    </source>
</evidence>
<dbReference type="RefSeq" id="XP_018127778.1">
    <property type="nucleotide sequence ID" value="XM_018276514.2"/>
</dbReference>
<dbReference type="Gene3D" id="3.30.1330.40">
    <property type="entry name" value="RutC-like"/>
    <property type="match status" value="1"/>
</dbReference>